<gene>
    <name evidence="3" type="ORF">B0T22DRAFT_511112</name>
</gene>
<dbReference type="Proteomes" id="UP001270362">
    <property type="component" value="Unassembled WGS sequence"/>
</dbReference>
<dbReference type="AlphaFoldDB" id="A0AAE0X8T7"/>
<name>A0AAE0X8T7_9PEZI</name>
<feature type="compositionally biased region" description="Low complexity" evidence="2">
    <location>
        <begin position="770"/>
        <end position="779"/>
    </location>
</feature>
<evidence type="ECO:0000256" key="1">
    <source>
        <dbReference type="SAM" id="Coils"/>
    </source>
</evidence>
<keyword evidence="4" id="KW-1185">Reference proteome</keyword>
<accession>A0AAE0X8T7</accession>
<reference evidence="3" key="2">
    <citation type="submission" date="2023-06" db="EMBL/GenBank/DDBJ databases">
        <authorList>
            <consortium name="Lawrence Berkeley National Laboratory"/>
            <person name="Haridas S."/>
            <person name="Hensen N."/>
            <person name="Bonometti L."/>
            <person name="Westerberg I."/>
            <person name="Brannstrom I.O."/>
            <person name="Guillou S."/>
            <person name="Cros-Aarteil S."/>
            <person name="Calhoun S."/>
            <person name="Kuo A."/>
            <person name="Mondo S."/>
            <person name="Pangilinan J."/>
            <person name="Riley R."/>
            <person name="Labutti K."/>
            <person name="Andreopoulos B."/>
            <person name="Lipzen A."/>
            <person name="Chen C."/>
            <person name="Yanf M."/>
            <person name="Daum C."/>
            <person name="Ng V."/>
            <person name="Clum A."/>
            <person name="Steindorff A."/>
            <person name="Ohm R."/>
            <person name="Martin F."/>
            <person name="Silar P."/>
            <person name="Natvig D."/>
            <person name="Lalanne C."/>
            <person name="Gautier V."/>
            <person name="Ament-Velasquez S.L."/>
            <person name="Kruys A."/>
            <person name="Hutchinson M.I."/>
            <person name="Powell A.J."/>
            <person name="Barry K."/>
            <person name="Miller A.N."/>
            <person name="Grigoriev I.V."/>
            <person name="Debuchy R."/>
            <person name="Gladieux P."/>
            <person name="Thoren M.H."/>
            <person name="Johannesson H."/>
        </authorList>
    </citation>
    <scope>NUCLEOTIDE SEQUENCE</scope>
    <source>
        <strain evidence="3">CBS 314.62</strain>
    </source>
</reference>
<dbReference type="EMBL" id="JAULSO010000002">
    <property type="protein sequence ID" value="KAK3687986.1"/>
    <property type="molecule type" value="Genomic_DNA"/>
</dbReference>
<feature type="coiled-coil region" evidence="1">
    <location>
        <begin position="519"/>
        <end position="546"/>
    </location>
</feature>
<proteinExistence type="predicted"/>
<evidence type="ECO:0000256" key="2">
    <source>
        <dbReference type="SAM" id="MobiDB-lite"/>
    </source>
</evidence>
<protein>
    <submittedName>
        <fullName evidence="3">Uncharacterized protein</fullName>
    </submittedName>
</protein>
<feature type="region of interest" description="Disordered" evidence="2">
    <location>
        <begin position="726"/>
        <end position="756"/>
    </location>
</feature>
<feature type="compositionally biased region" description="Gly residues" evidence="2">
    <location>
        <begin position="1007"/>
        <end position="1034"/>
    </location>
</feature>
<sequence>MYNLGSRRGEWSAHDDHIWTAMQPALQMASRILNLNHPFWRSVQSIYARRPVKPSRDPRPNEEKQKFPLMNLVEMPDLTQPHPIPAMERLRQLGFDLDTSAVMGFLEDRLVLEVVSSIRPGGGDPKKGSVWNPCWGETWVEGGTRSADAVIFTGLGAEFMWPLLVPDYTSAEKACISMCLAATIVHECAHAAEMALHILCHDPVAYRTQIKQLAVYDDEVLEQLHEAAKDYTAEDDNAGYESYWMDLPLGELGFAFEQELFGGTITSASKMERRMFPHVSHVSLTVAMDDWPGGRRPLRRELDRKTLHEYPMPVETTRHMIPVPMANRPFQQEFWTTGSAKFGHGLLRFDSGPAKLTSTCWRAPTRFKDIKKAFGYPAAKWTRKTLNTLSNAGYGIVELFLRETVTEKVGFVTVHKRWHFEQTTWARLSQVFDDMRSAFIVAGTDLTGSAAWATLMNSNDAEKQELLDERQADWDHWHGSGFGLEQEQPPQTLALYISELTIQVLNLTRPVVMAGTDICSFAQTQLQNIQIQVEEYLRQNATDRKKLWRHYGHWISNRMETQVTDFTSFITELEALNEAFDRRGFSEDVRLVNPPQVNVAEEIPNLTNTLKMLVTNFNETKVYFHDSYITNVQSEPVKFRTVPSGMYMQRSQMLRKLAEREITLMHPLIRAVVQTFLKLVRENTSDRAEGASVDDLTATLQRKIRESVASQATSAPGLMAIFSQIQQAAAPQQQQQQQQQQQHQPPGTLPPNPNLGIFGFKITAPVAAAQPAQQQQFFPQPQPAQPGLATQLPVFQPQPQSQHPSYPVPMNIDPTPPGSRTQTPSGGVHPFPQFGIPAPLRPYTPLSLPSSRPASPFDRFATSSGQAPSPFGPPSTTAGPLPVGATSGPFPLPPTGFTLFDPSQQEHNITITPFGHAYTVDETVPLDNVSRGEDRRFVQRMFGGPEQLRENDARRAARVAREAKRQAAQAASGKGRGDGGGSSRGIRPTRGVGWRRGIWAGAMVSGRGRGGASGSGAGGRGGASGSGSGSGATGSGAQNP</sequence>
<evidence type="ECO:0000313" key="4">
    <source>
        <dbReference type="Proteomes" id="UP001270362"/>
    </source>
</evidence>
<reference evidence="3" key="1">
    <citation type="journal article" date="2023" name="Mol. Phylogenet. Evol.">
        <title>Genome-scale phylogeny and comparative genomics of the fungal order Sordariales.</title>
        <authorList>
            <person name="Hensen N."/>
            <person name="Bonometti L."/>
            <person name="Westerberg I."/>
            <person name="Brannstrom I.O."/>
            <person name="Guillou S."/>
            <person name="Cros-Aarteil S."/>
            <person name="Calhoun S."/>
            <person name="Haridas S."/>
            <person name="Kuo A."/>
            <person name="Mondo S."/>
            <person name="Pangilinan J."/>
            <person name="Riley R."/>
            <person name="LaButti K."/>
            <person name="Andreopoulos B."/>
            <person name="Lipzen A."/>
            <person name="Chen C."/>
            <person name="Yan M."/>
            <person name="Daum C."/>
            <person name="Ng V."/>
            <person name="Clum A."/>
            <person name="Steindorff A."/>
            <person name="Ohm R.A."/>
            <person name="Martin F."/>
            <person name="Silar P."/>
            <person name="Natvig D.O."/>
            <person name="Lalanne C."/>
            <person name="Gautier V."/>
            <person name="Ament-Velasquez S.L."/>
            <person name="Kruys A."/>
            <person name="Hutchinson M.I."/>
            <person name="Powell A.J."/>
            <person name="Barry K."/>
            <person name="Miller A.N."/>
            <person name="Grigoriev I.V."/>
            <person name="Debuchy R."/>
            <person name="Gladieux P."/>
            <person name="Hiltunen Thoren M."/>
            <person name="Johannesson H."/>
        </authorList>
    </citation>
    <scope>NUCLEOTIDE SEQUENCE</scope>
    <source>
        <strain evidence="3">CBS 314.62</strain>
    </source>
</reference>
<keyword evidence="1" id="KW-0175">Coiled coil</keyword>
<feature type="compositionally biased region" description="Basic and acidic residues" evidence="2">
    <location>
        <begin position="948"/>
        <end position="965"/>
    </location>
</feature>
<feature type="compositionally biased region" description="Low complexity" evidence="2">
    <location>
        <begin position="845"/>
        <end position="856"/>
    </location>
</feature>
<comment type="caution">
    <text evidence="3">The sequence shown here is derived from an EMBL/GenBank/DDBJ whole genome shotgun (WGS) entry which is preliminary data.</text>
</comment>
<evidence type="ECO:0000313" key="3">
    <source>
        <dbReference type="EMBL" id="KAK3687986.1"/>
    </source>
</evidence>
<organism evidence="3 4">
    <name type="scientific">Podospora appendiculata</name>
    <dbReference type="NCBI Taxonomy" id="314037"/>
    <lineage>
        <taxon>Eukaryota</taxon>
        <taxon>Fungi</taxon>
        <taxon>Dikarya</taxon>
        <taxon>Ascomycota</taxon>
        <taxon>Pezizomycotina</taxon>
        <taxon>Sordariomycetes</taxon>
        <taxon>Sordariomycetidae</taxon>
        <taxon>Sordariales</taxon>
        <taxon>Podosporaceae</taxon>
        <taxon>Podospora</taxon>
    </lineage>
</organism>
<feature type="compositionally biased region" description="Low complexity" evidence="2">
    <location>
        <begin position="793"/>
        <end position="809"/>
    </location>
</feature>
<feature type="region of interest" description="Disordered" evidence="2">
    <location>
        <begin position="770"/>
        <end position="887"/>
    </location>
</feature>
<feature type="compositionally biased region" description="Low complexity" evidence="2">
    <location>
        <begin position="726"/>
        <end position="746"/>
    </location>
</feature>
<feature type="region of interest" description="Disordered" evidence="2">
    <location>
        <begin position="948"/>
        <end position="1040"/>
    </location>
</feature>